<reference evidence="2" key="3">
    <citation type="submission" date="2025-09" db="UniProtKB">
        <authorList>
            <consortium name="Ensembl"/>
        </authorList>
    </citation>
    <scope>IDENTIFICATION</scope>
    <source>
        <strain evidence="2">Hd-rR</strain>
    </source>
</reference>
<name>A0A3B3I9N9_ORYLA</name>
<reference evidence="2" key="2">
    <citation type="submission" date="2025-08" db="UniProtKB">
        <authorList>
            <consortium name="Ensembl"/>
        </authorList>
    </citation>
    <scope>IDENTIFICATION</scope>
    <source>
        <strain evidence="2">Hd-rR</strain>
    </source>
</reference>
<dbReference type="Proteomes" id="UP000001038">
    <property type="component" value="Chromosome 16"/>
</dbReference>
<dbReference type="InParanoid" id="A0A3B3I9N9"/>
<dbReference type="AlphaFoldDB" id="A0A3B3I9N9"/>
<reference evidence="2 3" key="1">
    <citation type="journal article" date="2007" name="Nature">
        <title>The medaka draft genome and insights into vertebrate genome evolution.</title>
        <authorList>
            <person name="Kasahara M."/>
            <person name="Naruse K."/>
            <person name="Sasaki S."/>
            <person name="Nakatani Y."/>
            <person name="Qu W."/>
            <person name="Ahsan B."/>
            <person name="Yamada T."/>
            <person name="Nagayasu Y."/>
            <person name="Doi K."/>
            <person name="Kasai Y."/>
            <person name="Jindo T."/>
            <person name="Kobayashi D."/>
            <person name="Shimada A."/>
            <person name="Toyoda A."/>
            <person name="Kuroki Y."/>
            <person name="Fujiyama A."/>
            <person name="Sasaki T."/>
            <person name="Shimizu A."/>
            <person name="Asakawa S."/>
            <person name="Shimizu N."/>
            <person name="Hashimoto S."/>
            <person name="Yang J."/>
            <person name="Lee Y."/>
            <person name="Matsushima K."/>
            <person name="Sugano S."/>
            <person name="Sakaizumi M."/>
            <person name="Narita T."/>
            <person name="Ohishi K."/>
            <person name="Haga S."/>
            <person name="Ohta F."/>
            <person name="Nomoto H."/>
            <person name="Nogata K."/>
            <person name="Morishita T."/>
            <person name="Endo T."/>
            <person name="Shin-I T."/>
            <person name="Takeda H."/>
            <person name="Morishita S."/>
            <person name="Kohara Y."/>
        </authorList>
    </citation>
    <scope>NUCLEOTIDE SEQUENCE [LARGE SCALE GENOMIC DNA]</scope>
    <source>
        <strain evidence="2 3">Hd-rR</strain>
    </source>
</reference>
<sequence>MRHENCWPHPAAFSPAFSAQHKKHVPHIQLFIKTKTVHHIHLLNYVNSAHIVQVIEPTYRETAVPSDCIGIAQSKVRLSGLVPHQGLGHGDRKKERNKRRVTGRGENVVLLGETDLDQVSIEEILKEQRLQQQAKRETEKVKMQALKDGGLSIP</sequence>
<evidence type="ECO:0000313" key="2">
    <source>
        <dbReference type="Ensembl" id="ENSORLP00000040491.1"/>
    </source>
</evidence>
<feature type="region of interest" description="Disordered" evidence="1">
    <location>
        <begin position="82"/>
        <end position="101"/>
    </location>
</feature>
<accession>A0A3B3I9N9</accession>
<evidence type="ECO:0000313" key="3">
    <source>
        <dbReference type="Proteomes" id="UP000001038"/>
    </source>
</evidence>
<proteinExistence type="predicted"/>
<feature type="compositionally biased region" description="Basic and acidic residues" evidence="1">
    <location>
        <begin position="132"/>
        <end position="142"/>
    </location>
</feature>
<keyword evidence="3" id="KW-1185">Reference proteome</keyword>
<feature type="region of interest" description="Disordered" evidence="1">
    <location>
        <begin position="132"/>
        <end position="154"/>
    </location>
</feature>
<dbReference type="STRING" id="8090.ENSORLP00000040491"/>
<organism evidence="2 3">
    <name type="scientific">Oryzias latipes</name>
    <name type="common">Japanese rice fish</name>
    <name type="synonym">Japanese killifish</name>
    <dbReference type="NCBI Taxonomy" id="8090"/>
    <lineage>
        <taxon>Eukaryota</taxon>
        <taxon>Metazoa</taxon>
        <taxon>Chordata</taxon>
        <taxon>Craniata</taxon>
        <taxon>Vertebrata</taxon>
        <taxon>Euteleostomi</taxon>
        <taxon>Actinopterygii</taxon>
        <taxon>Neopterygii</taxon>
        <taxon>Teleostei</taxon>
        <taxon>Neoteleostei</taxon>
        <taxon>Acanthomorphata</taxon>
        <taxon>Ovalentaria</taxon>
        <taxon>Atherinomorphae</taxon>
        <taxon>Beloniformes</taxon>
        <taxon>Adrianichthyidae</taxon>
        <taxon>Oryziinae</taxon>
        <taxon>Oryzias</taxon>
    </lineage>
</organism>
<dbReference type="Ensembl" id="ENSORLT00000040517.1">
    <property type="protein sequence ID" value="ENSORLP00000040491.1"/>
    <property type="gene ID" value="ENSORLG00000022063.1"/>
</dbReference>
<protein>
    <submittedName>
        <fullName evidence="2">Uncharacterized protein</fullName>
    </submittedName>
</protein>
<dbReference type="Gene3D" id="2.30.30.100">
    <property type="match status" value="1"/>
</dbReference>
<dbReference type="Bgee" id="ENSORLG00000022063">
    <property type="expression patterns" value="Expressed in brain and 3 other cell types or tissues"/>
</dbReference>
<evidence type="ECO:0000256" key="1">
    <source>
        <dbReference type="SAM" id="MobiDB-lite"/>
    </source>
</evidence>